<keyword evidence="3" id="KW-1185">Reference proteome</keyword>
<dbReference type="RefSeq" id="WP_015194549.1">
    <property type="nucleotide sequence ID" value="NC_019748.1"/>
</dbReference>
<feature type="transmembrane region" description="Helical" evidence="1">
    <location>
        <begin position="61"/>
        <end position="81"/>
    </location>
</feature>
<evidence type="ECO:0000313" key="2">
    <source>
        <dbReference type="EMBL" id="AFZ36887.1"/>
    </source>
</evidence>
<gene>
    <name evidence="2" type="ordered locus">Sta7437_3381</name>
</gene>
<protein>
    <recommendedName>
        <fullName evidence="4">DUF2243 domain-containing protein</fullName>
    </recommendedName>
</protein>
<sequence>MKTDLNRRPLIIAGILLGIGQGGFFDGIVFHQLLQWHHMFTNIETSQTVAGLELNTIGDGLFHVFDWLMTIAGIVALWLAGKRDDVPWSTSTLIGSILIGAGMFNVVEGIIDHHILQIHHVKPGINQLAWDLGFIAVGLVVAVIGWLIQKQPLEVEN</sequence>
<dbReference type="OrthoDB" id="5190099at2"/>
<feature type="transmembrane region" description="Helical" evidence="1">
    <location>
        <begin position="93"/>
        <end position="116"/>
    </location>
</feature>
<proteinExistence type="predicted"/>
<dbReference type="eggNOG" id="COG4329">
    <property type="taxonomic scope" value="Bacteria"/>
</dbReference>
<dbReference type="EMBL" id="CP003653">
    <property type="protein sequence ID" value="AFZ36887.1"/>
    <property type="molecule type" value="Genomic_DNA"/>
</dbReference>
<dbReference type="InterPro" id="IPR018719">
    <property type="entry name" value="DUF2243_membrane"/>
</dbReference>
<accession>K9XYY7</accession>
<keyword evidence="1" id="KW-0472">Membrane</keyword>
<dbReference type="PATRIC" id="fig|111780.3.peg.3505"/>
<reference evidence="3" key="1">
    <citation type="journal article" date="2013" name="Proc. Natl. Acad. Sci. U.S.A.">
        <title>Improving the coverage of the cyanobacterial phylum using diversity-driven genome sequencing.</title>
        <authorList>
            <person name="Shih P.M."/>
            <person name="Wu D."/>
            <person name="Latifi A."/>
            <person name="Axen S.D."/>
            <person name="Fewer D.P."/>
            <person name="Talla E."/>
            <person name="Calteau A."/>
            <person name="Cai F."/>
            <person name="Tandeau de Marsac N."/>
            <person name="Rippka R."/>
            <person name="Herdman M."/>
            <person name="Sivonen K."/>
            <person name="Coursin T."/>
            <person name="Laurent T."/>
            <person name="Goodwin L."/>
            <person name="Nolan M."/>
            <person name="Davenport K.W."/>
            <person name="Han C.S."/>
            <person name="Rubin E.M."/>
            <person name="Eisen J.A."/>
            <person name="Woyke T."/>
            <person name="Gugger M."/>
            <person name="Kerfeld C.A."/>
        </authorList>
    </citation>
    <scope>NUCLEOTIDE SEQUENCE [LARGE SCALE GENOMIC DNA]</scope>
    <source>
        <strain evidence="3">ATCC 29371 / PCC 7437</strain>
    </source>
</reference>
<dbReference type="KEGG" id="scs:Sta7437_3381"/>
<dbReference type="Proteomes" id="UP000010473">
    <property type="component" value="Chromosome"/>
</dbReference>
<name>K9XYY7_STAC7</name>
<dbReference type="AlphaFoldDB" id="K9XYY7"/>
<dbReference type="STRING" id="111780.Sta7437_3381"/>
<organism evidence="2 3">
    <name type="scientific">Stanieria cyanosphaera (strain ATCC 29371 / PCC 7437)</name>
    <dbReference type="NCBI Taxonomy" id="111780"/>
    <lineage>
        <taxon>Bacteria</taxon>
        <taxon>Bacillati</taxon>
        <taxon>Cyanobacteriota</taxon>
        <taxon>Cyanophyceae</taxon>
        <taxon>Pleurocapsales</taxon>
        <taxon>Dermocarpellaceae</taxon>
        <taxon>Stanieria</taxon>
    </lineage>
</organism>
<evidence type="ECO:0008006" key="4">
    <source>
        <dbReference type="Google" id="ProtNLM"/>
    </source>
</evidence>
<dbReference type="HOGENOM" id="CLU_118115_0_0_3"/>
<feature type="transmembrane region" description="Helical" evidence="1">
    <location>
        <begin position="12"/>
        <end position="34"/>
    </location>
</feature>
<dbReference type="Pfam" id="PF10002">
    <property type="entry name" value="DUF2243"/>
    <property type="match status" value="1"/>
</dbReference>
<evidence type="ECO:0000313" key="3">
    <source>
        <dbReference type="Proteomes" id="UP000010473"/>
    </source>
</evidence>
<evidence type="ECO:0000256" key="1">
    <source>
        <dbReference type="SAM" id="Phobius"/>
    </source>
</evidence>
<feature type="transmembrane region" description="Helical" evidence="1">
    <location>
        <begin position="128"/>
        <end position="148"/>
    </location>
</feature>
<keyword evidence="1" id="KW-0812">Transmembrane</keyword>
<keyword evidence="1" id="KW-1133">Transmembrane helix</keyword>